<keyword evidence="3" id="KW-0830">Ubiquinone</keyword>
<comment type="caution">
    <text evidence="3">The sequence shown here is derived from an EMBL/GenBank/DDBJ whole genome shotgun (WGS) entry which is preliminary data.</text>
</comment>
<feature type="domain" description="Methyltransferase type 11" evidence="2">
    <location>
        <begin position="46"/>
        <end position="140"/>
    </location>
</feature>
<dbReference type="Proteomes" id="UP000661607">
    <property type="component" value="Unassembled WGS sequence"/>
</dbReference>
<reference evidence="3 4" key="1">
    <citation type="submission" date="2020-10" db="EMBL/GenBank/DDBJ databases">
        <title>Sequencing the genomes of 1000 actinobacteria strains.</title>
        <authorList>
            <person name="Klenk H.-P."/>
        </authorList>
    </citation>
    <scope>NUCLEOTIDE SEQUENCE [LARGE SCALE GENOMIC DNA]</scope>
    <source>
        <strain evidence="3 4">DSM 43748</strain>
    </source>
</reference>
<dbReference type="Pfam" id="PF08241">
    <property type="entry name" value="Methyltransf_11"/>
    <property type="match status" value="1"/>
</dbReference>
<gene>
    <name evidence="3" type="ORF">H4W81_007349</name>
</gene>
<accession>A0ABR9KS59</accession>
<evidence type="ECO:0000313" key="4">
    <source>
        <dbReference type="Proteomes" id="UP000661607"/>
    </source>
</evidence>
<evidence type="ECO:0000259" key="2">
    <source>
        <dbReference type="Pfam" id="PF08241"/>
    </source>
</evidence>
<sequence>MGFEELKKRQSVIWGTGPYERLPEHYQPLLDHVARALDVRPGERVLDVATGTGALATLLARAGAQVTGVDLAPALITTAKRLAAEDGLDITYDVGDAESLPYADGSFDAVGSNVGSMFAPDHAAVARELARVCKPGGRLALGNWSDERGVVDMFNVMKPFMPPPPPGAGSPFQWGNRGYVEQRLGEYFELRFEEGDAPQVGESGEEVWELFSTVYGPTRTLAESLDPDRREELHRAFAEFYEGYRTEQGVHQPRPYLIVIGTRRGSAGGG</sequence>
<keyword evidence="4" id="KW-1185">Reference proteome</keyword>
<dbReference type="CDD" id="cd02440">
    <property type="entry name" value="AdoMet_MTases"/>
    <property type="match status" value="1"/>
</dbReference>
<dbReference type="EMBL" id="JADBEF010000001">
    <property type="protein sequence ID" value="MBE1564570.1"/>
    <property type="molecule type" value="Genomic_DNA"/>
</dbReference>
<dbReference type="InterPro" id="IPR029063">
    <property type="entry name" value="SAM-dependent_MTases_sf"/>
</dbReference>
<dbReference type="PANTHER" id="PTHR44068:SF11">
    <property type="entry name" value="GERANYL DIPHOSPHATE 2-C-METHYLTRANSFERASE"/>
    <property type="match status" value="1"/>
</dbReference>
<organism evidence="3 4">
    <name type="scientific">Nonomuraea africana</name>
    <dbReference type="NCBI Taxonomy" id="46171"/>
    <lineage>
        <taxon>Bacteria</taxon>
        <taxon>Bacillati</taxon>
        <taxon>Actinomycetota</taxon>
        <taxon>Actinomycetes</taxon>
        <taxon>Streptosporangiales</taxon>
        <taxon>Streptosporangiaceae</taxon>
        <taxon>Nonomuraea</taxon>
    </lineage>
</organism>
<name>A0ABR9KS59_9ACTN</name>
<proteinExistence type="predicted"/>
<dbReference type="InterPro" id="IPR050447">
    <property type="entry name" value="Erg6_SMT_methyltransf"/>
</dbReference>
<dbReference type="SUPFAM" id="SSF53335">
    <property type="entry name" value="S-adenosyl-L-methionine-dependent methyltransferases"/>
    <property type="match status" value="1"/>
</dbReference>
<dbReference type="RefSeq" id="WP_192778924.1">
    <property type="nucleotide sequence ID" value="NZ_BAAASY010000031.1"/>
</dbReference>
<dbReference type="InterPro" id="IPR013216">
    <property type="entry name" value="Methyltransf_11"/>
</dbReference>
<dbReference type="Gene3D" id="3.40.50.150">
    <property type="entry name" value="Vaccinia Virus protein VP39"/>
    <property type="match status" value="1"/>
</dbReference>
<evidence type="ECO:0000256" key="1">
    <source>
        <dbReference type="ARBA" id="ARBA00022679"/>
    </source>
</evidence>
<keyword evidence="1" id="KW-0808">Transferase</keyword>
<protein>
    <submittedName>
        <fullName evidence="3">Ubiquinone/menaquinone biosynthesis C-methylase UbiE</fullName>
    </submittedName>
</protein>
<evidence type="ECO:0000313" key="3">
    <source>
        <dbReference type="EMBL" id="MBE1564570.1"/>
    </source>
</evidence>
<dbReference type="PANTHER" id="PTHR44068">
    <property type="entry name" value="ZGC:194242"/>
    <property type="match status" value="1"/>
</dbReference>